<reference evidence="12 13" key="1">
    <citation type="submission" date="2014-10" db="EMBL/GenBank/DDBJ databases">
        <title>Genome sequence of Micropolyspora internatus JCM3315.</title>
        <authorList>
            <person name="Shin S.-K."/>
            <person name="Yi H."/>
        </authorList>
    </citation>
    <scope>NUCLEOTIDE SEQUENCE [LARGE SCALE GENOMIC DNA]</scope>
    <source>
        <strain evidence="12 13">JCM 3315</strain>
    </source>
</reference>
<dbReference type="InterPro" id="IPR020583">
    <property type="entry name" value="Inositol_monoP_metal-BS"/>
</dbReference>
<dbReference type="InterPro" id="IPR020550">
    <property type="entry name" value="Inositol_monophosphatase_CS"/>
</dbReference>
<dbReference type="PRINTS" id="PR00377">
    <property type="entry name" value="IMPHPHTASES"/>
</dbReference>
<comment type="pathway">
    <text evidence="3">Amino-acid biosynthesis; L-histidine biosynthesis; L-histidine from 5-phospho-alpha-D-ribose 1-diphosphate: step 8/9.</text>
</comment>
<comment type="cofactor">
    <cofactor evidence="2 10 11">
        <name>Mg(2+)</name>
        <dbReference type="ChEBI" id="CHEBI:18420"/>
    </cofactor>
</comment>
<evidence type="ECO:0000256" key="3">
    <source>
        <dbReference type="ARBA" id="ARBA00004970"/>
    </source>
</evidence>
<evidence type="ECO:0000256" key="7">
    <source>
        <dbReference type="ARBA" id="ARBA00022842"/>
    </source>
</evidence>
<gene>
    <name evidence="12" type="ORF">MINT15_02840</name>
</gene>
<comment type="function">
    <text evidence="9">Catalyzes the dephosphorylation of histidinol-phosphate to histidinol, the direct precursor of histidine.</text>
</comment>
<evidence type="ECO:0000256" key="1">
    <source>
        <dbReference type="ARBA" id="ARBA00001033"/>
    </source>
</evidence>
<dbReference type="GO" id="GO:0006020">
    <property type="term" value="P:inositol metabolic process"/>
    <property type="evidence" value="ECO:0007669"/>
    <property type="project" value="TreeGrafter"/>
</dbReference>
<dbReference type="GO" id="GO:0004401">
    <property type="term" value="F:histidinol-phosphatase activity"/>
    <property type="evidence" value="ECO:0007669"/>
    <property type="project" value="UniProtKB-EC"/>
</dbReference>
<evidence type="ECO:0000256" key="4">
    <source>
        <dbReference type="ARBA" id="ARBA00009759"/>
    </source>
</evidence>
<evidence type="ECO:0000256" key="11">
    <source>
        <dbReference type="RuleBase" id="RU364068"/>
    </source>
</evidence>
<dbReference type="FunFam" id="3.30.540.10:FF:000003">
    <property type="entry name" value="Inositol-1-monophosphatase"/>
    <property type="match status" value="1"/>
</dbReference>
<evidence type="ECO:0000256" key="2">
    <source>
        <dbReference type="ARBA" id="ARBA00001946"/>
    </source>
</evidence>
<comment type="similarity">
    <text evidence="4 11">Belongs to the inositol monophosphatase superfamily.</text>
</comment>
<dbReference type="AlphaFoldDB" id="A0A837DDM1"/>
<name>A0A837DDM1_9PSEU</name>
<dbReference type="GO" id="GO:0007165">
    <property type="term" value="P:signal transduction"/>
    <property type="evidence" value="ECO:0007669"/>
    <property type="project" value="TreeGrafter"/>
</dbReference>
<dbReference type="PANTHER" id="PTHR20854:SF4">
    <property type="entry name" value="INOSITOL-1-MONOPHOSPHATASE-RELATED"/>
    <property type="match status" value="1"/>
</dbReference>
<proteinExistence type="inferred from homology"/>
<feature type="binding site" evidence="10">
    <location>
        <position position="83"/>
    </location>
    <ligand>
        <name>Mg(2+)</name>
        <dbReference type="ChEBI" id="CHEBI:18420"/>
        <label>1</label>
        <note>catalytic</note>
    </ligand>
</feature>
<feature type="binding site" evidence="10">
    <location>
        <position position="214"/>
    </location>
    <ligand>
        <name>Mg(2+)</name>
        <dbReference type="ChEBI" id="CHEBI:18420"/>
        <label>1</label>
        <note>catalytic</note>
    </ligand>
</feature>
<dbReference type="CDD" id="cd01639">
    <property type="entry name" value="IMPase"/>
    <property type="match status" value="1"/>
</dbReference>
<dbReference type="OMA" id="QTIHYGR"/>
<evidence type="ECO:0000256" key="9">
    <source>
        <dbReference type="ARBA" id="ARBA00053547"/>
    </source>
</evidence>
<keyword evidence="7 10" id="KW-0460">Magnesium</keyword>
<dbReference type="Proteomes" id="UP000030848">
    <property type="component" value="Unassembled WGS sequence"/>
</dbReference>
<evidence type="ECO:0000256" key="5">
    <source>
        <dbReference type="ARBA" id="ARBA00022723"/>
    </source>
</evidence>
<accession>A0A837DDM1</accession>
<dbReference type="SUPFAM" id="SSF56655">
    <property type="entry name" value="Carbohydrate phosphatase"/>
    <property type="match status" value="1"/>
</dbReference>
<organism evidence="12 13">
    <name type="scientific">Saccharomonospora viridis</name>
    <dbReference type="NCBI Taxonomy" id="1852"/>
    <lineage>
        <taxon>Bacteria</taxon>
        <taxon>Bacillati</taxon>
        <taxon>Actinomycetota</taxon>
        <taxon>Actinomycetes</taxon>
        <taxon>Pseudonocardiales</taxon>
        <taxon>Pseudonocardiaceae</taxon>
        <taxon>Saccharomonospora</taxon>
    </lineage>
</organism>
<comment type="catalytic activity">
    <reaction evidence="1 11">
        <text>a myo-inositol phosphate + H2O = myo-inositol + phosphate</text>
        <dbReference type="Rhea" id="RHEA:24056"/>
        <dbReference type="ChEBI" id="CHEBI:15377"/>
        <dbReference type="ChEBI" id="CHEBI:17268"/>
        <dbReference type="ChEBI" id="CHEBI:43474"/>
        <dbReference type="ChEBI" id="CHEBI:84139"/>
        <dbReference type="EC" id="3.1.3.25"/>
    </reaction>
</comment>
<comment type="catalytic activity">
    <reaction evidence="8">
        <text>L-histidinol phosphate + H2O = L-histidinol + phosphate</text>
        <dbReference type="Rhea" id="RHEA:14465"/>
        <dbReference type="ChEBI" id="CHEBI:15377"/>
        <dbReference type="ChEBI" id="CHEBI:43474"/>
        <dbReference type="ChEBI" id="CHEBI:57699"/>
        <dbReference type="ChEBI" id="CHEBI:57980"/>
        <dbReference type="EC" id="3.1.3.15"/>
    </reaction>
</comment>
<keyword evidence="5 10" id="KW-0479">Metal-binding</keyword>
<evidence type="ECO:0000256" key="10">
    <source>
        <dbReference type="PIRSR" id="PIRSR600760-2"/>
    </source>
</evidence>
<dbReference type="Gene3D" id="3.30.540.10">
    <property type="entry name" value="Fructose-1,6-Bisphosphatase, subunit A, domain 1"/>
    <property type="match status" value="1"/>
</dbReference>
<dbReference type="EMBL" id="JRZE01000001">
    <property type="protein sequence ID" value="KHF45983.1"/>
    <property type="molecule type" value="Genomic_DNA"/>
</dbReference>
<dbReference type="PANTHER" id="PTHR20854">
    <property type="entry name" value="INOSITOL MONOPHOSPHATASE"/>
    <property type="match status" value="1"/>
</dbReference>
<dbReference type="InterPro" id="IPR000760">
    <property type="entry name" value="Inositol_monophosphatase-like"/>
</dbReference>
<evidence type="ECO:0000313" key="12">
    <source>
        <dbReference type="EMBL" id="KHF45983.1"/>
    </source>
</evidence>
<evidence type="ECO:0000256" key="8">
    <source>
        <dbReference type="ARBA" id="ARBA00049158"/>
    </source>
</evidence>
<feature type="binding site" evidence="10">
    <location>
        <position position="66"/>
    </location>
    <ligand>
        <name>Mg(2+)</name>
        <dbReference type="ChEBI" id="CHEBI:18420"/>
        <label>1</label>
        <note>catalytic</note>
    </ligand>
</feature>
<dbReference type="GO" id="GO:0046854">
    <property type="term" value="P:phosphatidylinositol phosphate biosynthetic process"/>
    <property type="evidence" value="ECO:0007669"/>
    <property type="project" value="InterPro"/>
</dbReference>
<dbReference type="RefSeq" id="WP_015787318.1">
    <property type="nucleotide sequence ID" value="NZ_CALJZO010000022.1"/>
</dbReference>
<dbReference type="GO" id="GO:0046872">
    <property type="term" value="F:metal ion binding"/>
    <property type="evidence" value="ECO:0007669"/>
    <property type="project" value="UniProtKB-KW"/>
</dbReference>
<comment type="caution">
    <text evidence="12">The sequence shown here is derived from an EMBL/GenBank/DDBJ whole genome shotgun (WGS) entry which is preliminary data.</text>
</comment>
<feature type="binding site" evidence="10">
    <location>
        <position position="86"/>
    </location>
    <ligand>
        <name>Mg(2+)</name>
        <dbReference type="ChEBI" id="CHEBI:18420"/>
        <label>1</label>
        <note>catalytic</note>
    </ligand>
</feature>
<protein>
    <recommendedName>
        <fullName evidence="11">Inositol-1-monophosphatase</fullName>
        <ecNumber evidence="11">3.1.3.25</ecNumber>
    </recommendedName>
</protein>
<evidence type="ECO:0000313" key="13">
    <source>
        <dbReference type="Proteomes" id="UP000030848"/>
    </source>
</evidence>
<dbReference type="PROSITE" id="PS00629">
    <property type="entry name" value="IMP_1"/>
    <property type="match status" value="1"/>
</dbReference>
<dbReference type="Gene3D" id="3.40.190.80">
    <property type="match status" value="1"/>
</dbReference>
<feature type="binding site" evidence="10">
    <location>
        <position position="85"/>
    </location>
    <ligand>
        <name>Mg(2+)</name>
        <dbReference type="ChEBI" id="CHEBI:18420"/>
        <label>1</label>
        <note>catalytic</note>
    </ligand>
</feature>
<dbReference type="Pfam" id="PF00459">
    <property type="entry name" value="Inositol_P"/>
    <property type="match status" value="1"/>
</dbReference>
<dbReference type="EC" id="3.1.3.25" evidence="11"/>
<keyword evidence="6 11" id="KW-0378">Hydrolase</keyword>
<evidence type="ECO:0000256" key="6">
    <source>
        <dbReference type="ARBA" id="ARBA00022801"/>
    </source>
</evidence>
<sequence length="265" mass="28574">MKNLNTLLAIAQEAADIGAKLMTTQAPGAVSTKGDRDYVTELDVRIQHQIRDHLARATPDIDFLGEEGGGAIDESVDYVWVLDPIDGTSNFAHGIPLCATSLALVYRGEPIVGVIVAPFLRLRYHATKDGGAYCNDKPIHASETTDLGRAIVSIGDYATGEGAAEKNRRRFAVTKALAENVERVRMFGAASLDLAWVAEGRTDACIILSNKPWDMAAGVLIARLSGAMVTDTDKRPHDLAAEETMACNLRLLPTLSDLLITEEED</sequence>
<dbReference type="PROSITE" id="PS00630">
    <property type="entry name" value="IMP_2"/>
    <property type="match status" value="1"/>
</dbReference>
<dbReference type="OrthoDB" id="9772456at2"/>
<dbReference type="GO" id="GO:0008934">
    <property type="term" value="F:inositol monophosphate 1-phosphatase activity"/>
    <property type="evidence" value="ECO:0007669"/>
    <property type="project" value="InterPro"/>
</dbReference>
<dbReference type="InterPro" id="IPR033942">
    <property type="entry name" value="IMPase"/>
</dbReference>